<sequence length="384" mass="43114">MEENHAIKPLYYKLLDNSITEEDYHQLLAYFGSDIEPEYLHEIVLQELESDDAVDIYLNHRQQITHTVSNVREKLRVAVSMAPPKEKTTIRRLLPYLAAALVLIVGTVSYLSLRYSATDPILAVNIAPGTNRAMLMLESGEEITLSEQQEGLLALDGMISYTDGTAIKEVNMLQQLTLTTPAAGQYQIQLPDGTKAWLNALSSISYPARFESDVRKITVTGEVYLEVSRDAPKRFVVVANQQEIEVLGTHFNINSYADDGNTYTTLAEGSLKVTSKVDGSNVQLKPGEQSVLSNKKGLWVEKADIEQVLSWKEGFYIIQNQPLSLFSKQIERWYNVDIEMGSKGDLRLSAMIPRDVNLSEVIQAIELKTGIQFKIEGRRITVQE</sequence>
<name>U2HPF2_9SPHI</name>
<keyword evidence="1" id="KW-1133">Transmembrane helix</keyword>
<gene>
    <name evidence="4" type="ORF">M472_00150</name>
</gene>
<evidence type="ECO:0000259" key="3">
    <source>
        <dbReference type="Pfam" id="PF16344"/>
    </source>
</evidence>
<dbReference type="Gene3D" id="2.60.120.1440">
    <property type="match status" value="1"/>
</dbReference>
<keyword evidence="5" id="KW-1185">Reference proteome</keyword>
<evidence type="ECO:0000259" key="2">
    <source>
        <dbReference type="Pfam" id="PF04773"/>
    </source>
</evidence>
<protein>
    <recommendedName>
        <fullName evidence="6">FecR protein domain-containing protein</fullName>
    </recommendedName>
</protein>
<dbReference type="InterPro" id="IPR006860">
    <property type="entry name" value="FecR"/>
</dbReference>
<evidence type="ECO:0000313" key="4">
    <source>
        <dbReference type="EMBL" id="ERJ57165.1"/>
    </source>
</evidence>
<dbReference type="RefSeq" id="WP_021071896.1">
    <property type="nucleotide sequence ID" value="NZ_ATDL01000022.1"/>
</dbReference>
<dbReference type="eggNOG" id="COG3712">
    <property type="taxonomic scope" value="Bacteria"/>
</dbReference>
<dbReference type="InterPro" id="IPR032508">
    <property type="entry name" value="FecR_C"/>
</dbReference>
<comment type="caution">
    <text evidence="4">The sequence shown here is derived from an EMBL/GenBank/DDBJ whole genome shotgun (WGS) entry which is preliminary data.</text>
</comment>
<dbReference type="PANTHER" id="PTHR30273:SF2">
    <property type="entry name" value="PROTEIN FECR"/>
    <property type="match status" value="1"/>
</dbReference>
<dbReference type="Pfam" id="PF16344">
    <property type="entry name" value="FecR_C"/>
    <property type="match status" value="1"/>
</dbReference>
<dbReference type="GO" id="GO:0016989">
    <property type="term" value="F:sigma factor antagonist activity"/>
    <property type="evidence" value="ECO:0007669"/>
    <property type="project" value="TreeGrafter"/>
</dbReference>
<feature type="domain" description="Protein FecR C-terminal" evidence="3">
    <location>
        <begin position="316"/>
        <end position="382"/>
    </location>
</feature>
<proteinExistence type="predicted"/>
<dbReference type="InterPro" id="IPR012373">
    <property type="entry name" value="Ferrdict_sens_TM"/>
</dbReference>
<evidence type="ECO:0000256" key="1">
    <source>
        <dbReference type="SAM" id="Phobius"/>
    </source>
</evidence>
<dbReference type="Pfam" id="PF04773">
    <property type="entry name" value="FecR"/>
    <property type="match status" value="1"/>
</dbReference>
<dbReference type="OrthoDB" id="649666at2"/>
<dbReference type="PANTHER" id="PTHR30273">
    <property type="entry name" value="PERIPLASMIC SIGNAL SENSOR AND SIGMA FACTOR ACTIVATOR FECR-RELATED"/>
    <property type="match status" value="1"/>
</dbReference>
<organism evidence="4 5">
    <name type="scientific">Sphingobacterium paucimobilis HER1398</name>
    <dbReference type="NCBI Taxonomy" id="1346330"/>
    <lineage>
        <taxon>Bacteria</taxon>
        <taxon>Pseudomonadati</taxon>
        <taxon>Bacteroidota</taxon>
        <taxon>Sphingobacteriia</taxon>
        <taxon>Sphingobacteriales</taxon>
        <taxon>Sphingobacteriaceae</taxon>
        <taxon>Sphingobacterium</taxon>
    </lineage>
</organism>
<dbReference type="AlphaFoldDB" id="U2HPF2"/>
<accession>U2HPF2</accession>
<dbReference type="EMBL" id="ATDL01000022">
    <property type="protein sequence ID" value="ERJ57165.1"/>
    <property type="molecule type" value="Genomic_DNA"/>
</dbReference>
<dbReference type="STRING" id="1346330.M472_00150"/>
<dbReference type="Proteomes" id="UP000016584">
    <property type="component" value="Unassembled WGS sequence"/>
</dbReference>
<dbReference type="PATRIC" id="fig|1346330.5.peg.3890"/>
<feature type="domain" description="FecR protein" evidence="2">
    <location>
        <begin position="177"/>
        <end position="271"/>
    </location>
</feature>
<reference evidence="4 5" key="1">
    <citation type="journal article" date="2013" name="Genome Announc.">
        <title>The Draft Genome Sequence of Sphingomonas paucimobilis Strain HER1398 (Proteobacteria), Host to the Giant PAU Phage, Indicates That It Is a Member of the Genus Sphingobacterium (Bacteroidetes).</title>
        <authorList>
            <person name="White R.A.III."/>
            <person name="Suttle C.A."/>
        </authorList>
    </citation>
    <scope>NUCLEOTIDE SEQUENCE [LARGE SCALE GENOMIC DNA]</scope>
    <source>
        <strain evidence="4 5">HER1398</strain>
    </source>
</reference>
<keyword evidence="1" id="KW-0812">Transmembrane</keyword>
<feature type="transmembrane region" description="Helical" evidence="1">
    <location>
        <begin position="93"/>
        <end position="113"/>
    </location>
</feature>
<evidence type="ECO:0000313" key="5">
    <source>
        <dbReference type="Proteomes" id="UP000016584"/>
    </source>
</evidence>
<keyword evidence="1" id="KW-0472">Membrane</keyword>
<dbReference type="Gene3D" id="3.55.50.30">
    <property type="match status" value="1"/>
</dbReference>
<evidence type="ECO:0008006" key="6">
    <source>
        <dbReference type="Google" id="ProtNLM"/>
    </source>
</evidence>